<dbReference type="AlphaFoldDB" id="A0A067LFW1"/>
<reference evidence="1 2" key="1">
    <citation type="journal article" date="2014" name="PLoS ONE">
        <title>Global Analysis of Gene Expression Profiles in Physic Nut (Jatropha curcas L.) Seedlings Exposed to Salt Stress.</title>
        <authorList>
            <person name="Zhang L."/>
            <person name="Zhang C."/>
            <person name="Wu P."/>
            <person name="Chen Y."/>
            <person name="Li M."/>
            <person name="Jiang H."/>
            <person name="Wu G."/>
        </authorList>
    </citation>
    <scope>NUCLEOTIDE SEQUENCE [LARGE SCALE GENOMIC DNA]</scope>
    <source>
        <strain evidence="2">cv. GZQX0401</strain>
        <tissue evidence="1">Young leaves</tissue>
    </source>
</reference>
<sequence>MTPLQGCTASNTGAASRTSLKCTSKAIRPSAEMLGNNSCQLAIILEVLVELEIFIQEVQSQLQGSN</sequence>
<organism evidence="1 2">
    <name type="scientific">Jatropha curcas</name>
    <name type="common">Barbados nut</name>
    <dbReference type="NCBI Taxonomy" id="180498"/>
    <lineage>
        <taxon>Eukaryota</taxon>
        <taxon>Viridiplantae</taxon>
        <taxon>Streptophyta</taxon>
        <taxon>Embryophyta</taxon>
        <taxon>Tracheophyta</taxon>
        <taxon>Spermatophyta</taxon>
        <taxon>Magnoliopsida</taxon>
        <taxon>eudicotyledons</taxon>
        <taxon>Gunneridae</taxon>
        <taxon>Pentapetalae</taxon>
        <taxon>rosids</taxon>
        <taxon>fabids</taxon>
        <taxon>Malpighiales</taxon>
        <taxon>Euphorbiaceae</taxon>
        <taxon>Crotonoideae</taxon>
        <taxon>Jatropheae</taxon>
        <taxon>Jatropha</taxon>
    </lineage>
</organism>
<name>A0A067LFW1_JATCU</name>
<evidence type="ECO:0000313" key="2">
    <source>
        <dbReference type="Proteomes" id="UP000027138"/>
    </source>
</evidence>
<protein>
    <submittedName>
        <fullName evidence="1">Uncharacterized protein</fullName>
    </submittedName>
</protein>
<dbReference type="EMBL" id="KK914283">
    <property type="protein sequence ID" value="KDP43014.1"/>
    <property type="molecule type" value="Genomic_DNA"/>
</dbReference>
<keyword evidence="2" id="KW-1185">Reference proteome</keyword>
<dbReference type="Proteomes" id="UP000027138">
    <property type="component" value="Unassembled WGS sequence"/>
</dbReference>
<evidence type="ECO:0000313" key="1">
    <source>
        <dbReference type="EMBL" id="KDP43014.1"/>
    </source>
</evidence>
<accession>A0A067LFW1</accession>
<proteinExistence type="predicted"/>
<gene>
    <name evidence="1" type="ORF">JCGZ_25200</name>
</gene>